<dbReference type="SUPFAM" id="SSF56112">
    <property type="entry name" value="Protein kinase-like (PK-like)"/>
    <property type="match status" value="1"/>
</dbReference>
<reference evidence="1" key="1">
    <citation type="submission" date="2022-07" db="EMBL/GenBank/DDBJ databases">
        <authorList>
            <person name="Macas J."/>
            <person name="Novak P."/>
            <person name="Neumann P."/>
        </authorList>
    </citation>
    <scope>NUCLEOTIDE SEQUENCE</scope>
</reference>
<proteinExistence type="predicted"/>
<evidence type="ECO:0000313" key="1">
    <source>
        <dbReference type="EMBL" id="CAH9099824.1"/>
    </source>
</evidence>
<dbReference type="EMBL" id="CAMAPE010000038">
    <property type="protein sequence ID" value="CAH9099824.1"/>
    <property type="molecule type" value="Genomic_DNA"/>
</dbReference>
<name>A0A9P0ZGT0_CUSEU</name>
<gene>
    <name evidence="1" type="ORF">CEURO_LOCUS14640</name>
</gene>
<dbReference type="EMBL" id="CAMAPE010000038">
    <property type="protein sequence ID" value="CAH9099828.1"/>
    <property type="molecule type" value="Genomic_DNA"/>
</dbReference>
<keyword evidence="2" id="KW-1185">Reference proteome</keyword>
<dbReference type="InterPro" id="IPR011009">
    <property type="entry name" value="Kinase-like_dom_sf"/>
</dbReference>
<sequence length="168" mass="20018">MLDRTLEQHNNLCCQSKFMTWEGRLIVAYQVAEALYYCTARNRPLHKQLTMEEVFIDEANECSRFYCHCELYSKLGHYVVEDVVKLFNLALLCCKHDESGRMDLEDISNTITWMREFFRFRFVSIEHRLEEILQKSIQIAYRLVLIWYGSVERKSNGAEVQDNLSTQR</sequence>
<evidence type="ECO:0000313" key="2">
    <source>
        <dbReference type="Proteomes" id="UP001152484"/>
    </source>
</evidence>
<protein>
    <submittedName>
        <fullName evidence="1">Uncharacterized protein</fullName>
    </submittedName>
</protein>
<accession>A0A9P0ZGT0</accession>
<dbReference type="Proteomes" id="UP001152484">
    <property type="component" value="Unassembled WGS sequence"/>
</dbReference>
<dbReference type="AlphaFoldDB" id="A0A9P0ZGT0"/>
<comment type="caution">
    <text evidence="1">The sequence shown here is derived from an EMBL/GenBank/DDBJ whole genome shotgun (WGS) entry which is preliminary data.</text>
</comment>
<organism evidence="1 2">
    <name type="scientific">Cuscuta europaea</name>
    <name type="common">European dodder</name>
    <dbReference type="NCBI Taxonomy" id="41803"/>
    <lineage>
        <taxon>Eukaryota</taxon>
        <taxon>Viridiplantae</taxon>
        <taxon>Streptophyta</taxon>
        <taxon>Embryophyta</taxon>
        <taxon>Tracheophyta</taxon>
        <taxon>Spermatophyta</taxon>
        <taxon>Magnoliopsida</taxon>
        <taxon>eudicotyledons</taxon>
        <taxon>Gunneridae</taxon>
        <taxon>Pentapetalae</taxon>
        <taxon>asterids</taxon>
        <taxon>lamiids</taxon>
        <taxon>Solanales</taxon>
        <taxon>Convolvulaceae</taxon>
        <taxon>Cuscuteae</taxon>
        <taxon>Cuscuta</taxon>
        <taxon>Cuscuta subgen. Cuscuta</taxon>
    </lineage>
</organism>